<feature type="domain" description="Guanylate-binding protein/Atlastin C-terminal" evidence="1">
    <location>
        <begin position="3"/>
        <end position="198"/>
    </location>
</feature>
<sequence length="205" mass="23929">MNQDYKRNAFMEADMQCTDAIHSMERKLRTACHSADAKLEHVLKILDDLRHDYEKSCYGPAKWHKLAVFLQQSFEGPISDLVRKQIDQVTSEKSSLSLKCRSMEDKMNMLTKQLEANETYKAEYLKRYEDAINEKKKLSDEHMSHVTNLQSKCSSLEERCSSILKTLESTRQESAEWKRKYEHILSKQKAEEEQASAERAAWKDG</sequence>
<dbReference type="Pfam" id="PF02841">
    <property type="entry name" value="GBP_C"/>
    <property type="match status" value="1"/>
</dbReference>
<dbReference type="SUPFAM" id="SSF48340">
    <property type="entry name" value="Interferon-induced guanylate-binding protein 1 (GBP1), C-terminal domain"/>
    <property type="match status" value="1"/>
</dbReference>
<evidence type="ECO:0000259" key="1">
    <source>
        <dbReference type="Pfam" id="PF02841"/>
    </source>
</evidence>
<proteinExistence type="predicted"/>
<protein>
    <recommendedName>
        <fullName evidence="1">Guanylate-binding protein/Atlastin C-terminal domain-containing protein</fullName>
    </recommendedName>
</protein>
<dbReference type="InterPro" id="IPR036543">
    <property type="entry name" value="Guanylate-bd_C_sf"/>
</dbReference>
<reference evidence="2" key="2">
    <citation type="submission" date="2020-07" db="EMBL/GenBank/DDBJ databases">
        <authorList>
            <person name="Vera ALvarez R."/>
            <person name="Arias-Moreno D.M."/>
            <person name="Jimenez-Jacinto V."/>
            <person name="Jimenez-Bremont J.F."/>
            <person name="Swaminathan K."/>
            <person name="Moose S.P."/>
            <person name="Guerrero-Gonzalez M.L."/>
            <person name="Marino-Ramirez L."/>
            <person name="Landsman D."/>
            <person name="Rodriguez-Kessler M."/>
            <person name="Delgado-Sanchez P."/>
        </authorList>
    </citation>
    <scope>NUCLEOTIDE SEQUENCE</scope>
    <source>
        <tissue evidence="2">Cladode</tissue>
    </source>
</reference>
<evidence type="ECO:0000313" key="2">
    <source>
        <dbReference type="EMBL" id="MBA4621498.1"/>
    </source>
</evidence>
<dbReference type="GO" id="GO:0003924">
    <property type="term" value="F:GTPase activity"/>
    <property type="evidence" value="ECO:0007669"/>
    <property type="project" value="InterPro"/>
</dbReference>
<dbReference type="InterPro" id="IPR003191">
    <property type="entry name" value="Guanylate-bd/ATL_C"/>
</dbReference>
<accession>A0A7C8YLU2</accession>
<dbReference type="GO" id="GO:0005525">
    <property type="term" value="F:GTP binding"/>
    <property type="evidence" value="ECO:0007669"/>
    <property type="project" value="InterPro"/>
</dbReference>
<name>A0A7C8YLU2_OPUST</name>
<reference evidence="2" key="1">
    <citation type="journal article" date="2013" name="J. Plant Res.">
        <title>Effect of fungi and light on seed germination of three Opuntia species from semiarid lands of central Mexico.</title>
        <authorList>
            <person name="Delgado-Sanchez P."/>
            <person name="Jimenez-Bremont J.F."/>
            <person name="Guerrero-Gonzalez Mde L."/>
            <person name="Flores J."/>
        </authorList>
    </citation>
    <scope>NUCLEOTIDE SEQUENCE</scope>
    <source>
        <tissue evidence="2">Cladode</tissue>
    </source>
</reference>
<dbReference type="Gene3D" id="1.20.5.1160">
    <property type="entry name" value="Vasodilator-stimulated phosphoprotein"/>
    <property type="match status" value="1"/>
</dbReference>
<dbReference type="EMBL" id="GISG01034184">
    <property type="protein sequence ID" value="MBA4621498.1"/>
    <property type="molecule type" value="Transcribed_RNA"/>
</dbReference>
<dbReference type="AlphaFoldDB" id="A0A7C8YLU2"/>
<organism evidence="2">
    <name type="scientific">Opuntia streptacantha</name>
    <name type="common">Prickly pear cactus</name>
    <name type="synonym">Opuntia cardona</name>
    <dbReference type="NCBI Taxonomy" id="393608"/>
    <lineage>
        <taxon>Eukaryota</taxon>
        <taxon>Viridiplantae</taxon>
        <taxon>Streptophyta</taxon>
        <taxon>Embryophyta</taxon>
        <taxon>Tracheophyta</taxon>
        <taxon>Spermatophyta</taxon>
        <taxon>Magnoliopsida</taxon>
        <taxon>eudicotyledons</taxon>
        <taxon>Gunneridae</taxon>
        <taxon>Pentapetalae</taxon>
        <taxon>Caryophyllales</taxon>
        <taxon>Cactineae</taxon>
        <taxon>Cactaceae</taxon>
        <taxon>Opuntioideae</taxon>
        <taxon>Opuntia</taxon>
    </lineage>
</organism>